<dbReference type="PRINTS" id="PR00385">
    <property type="entry name" value="P450"/>
</dbReference>
<dbReference type="GO" id="GO:0005506">
    <property type="term" value="F:iron ion binding"/>
    <property type="evidence" value="ECO:0007669"/>
    <property type="project" value="InterPro"/>
</dbReference>
<dbReference type="Gramene" id="KRH56829">
    <property type="protein sequence ID" value="KRH56829"/>
    <property type="gene ID" value="GLYMA_05G022000"/>
</dbReference>
<keyword evidence="6 10" id="KW-0560">Oxidoreductase</keyword>
<evidence type="ECO:0000256" key="9">
    <source>
        <dbReference type="PIRSR" id="PIRSR602401-1"/>
    </source>
</evidence>
<dbReference type="EMBL" id="CM000838">
    <property type="protein sequence ID" value="KRH56829.1"/>
    <property type="molecule type" value="Genomic_DNA"/>
</dbReference>
<organism evidence="11">
    <name type="scientific">Glycine max</name>
    <name type="common">Soybean</name>
    <name type="synonym">Glycine hispida</name>
    <dbReference type="NCBI Taxonomy" id="3847"/>
    <lineage>
        <taxon>Eukaryota</taxon>
        <taxon>Viridiplantae</taxon>
        <taxon>Streptophyta</taxon>
        <taxon>Embryophyta</taxon>
        <taxon>Tracheophyta</taxon>
        <taxon>Spermatophyta</taxon>
        <taxon>Magnoliopsida</taxon>
        <taxon>eudicotyledons</taxon>
        <taxon>Gunneridae</taxon>
        <taxon>Pentapetalae</taxon>
        <taxon>rosids</taxon>
        <taxon>fabids</taxon>
        <taxon>Fabales</taxon>
        <taxon>Fabaceae</taxon>
        <taxon>Papilionoideae</taxon>
        <taxon>50 kb inversion clade</taxon>
        <taxon>NPAAA clade</taxon>
        <taxon>indigoferoid/millettioid clade</taxon>
        <taxon>Phaseoleae</taxon>
        <taxon>Glycine</taxon>
        <taxon>Glycine subgen. Soja</taxon>
    </lineage>
</organism>
<dbReference type="InterPro" id="IPR002401">
    <property type="entry name" value="Cyt_P450_E_grp-I"/>
</dbReference>
<evidence type="ECO:0000256" key="5">
    <source>
        <dbReference type="ARBA" id="ARBA00022857"/>
    </source>
</evidence>
<comment type="cofactor">
    <cofactor evidence="1 9">
        <name>heme</name>
        <dbReference type="ChEBI" id="CHEBI:30413"/>
    </cofactor>
</comment>
<evidence type="ECO:0000256" key="10">
    <source>
        <dbReference type="RuleBase" id="RU000461"/>
    </source>
</evidence>
<dbReference type="Pfam" id="PF00067">
    <property type="entry name" value="p450"/>
    <property type="match status" value="1"/>
</dbReference>
<dbReference type="PaxDb" id="3847-GLYMA05G00521.1"/>
<dbReference type="InParanoid" id="A0A0R0JQ54"/>
<dbReference type="SMR" id="A0A0R0JQ54"/>
<keyword evidence="13" id="KW-1185">Reference proteome</keyword>
<dbReference type="GO" id="GO:0016705">
    <property type="term" value="F:oxidoreductase activity, acting on paired donors, with incorporation or reduction of molecular oxygen"/>
    <property type="evidence" value="ECO:0007669"/>
    <property type="project" value="InterPro"/>
</dbReference>
<reference evidence="12" key="2">
    <citation type="submission" date="2018-02" db="UniProtKB">
        <authorList>
            <consortium name="EnsemblPlants"/>
        </authorList>
    </citation>
    <scope>IDENTIFICATION</scope>
    <source>
        <strain evidence="12">Williams 82</strain>
    </source>
</reference>
<evidence type="ECO:0000313" key="11">
    <source>
        <dbReference type="EMBL" id="KRH56829.1"/>
    </source>
</evidence>
<dbReference type="PRINTS" id="PR00463">
    <property type="entry name" value="EP450I"/>
</dbReference>
<dbReference type="GO" id="GO:0020037">
    <property type="term" value="F:heme binding"/>
    <property type="evidence" value="ECO:0007669"/>
    <property type="project" value="InterPro"/>
</dbReference>
<dbReference type="InterPro" id="IPR017972">
    <property type="entry name" value="Cyt_P450_CS"/>
</dbReference>
<evidence type="ECO:0000256" key="6">
    <source>
        <dbReference type="ARBA" id="ARBA00023002"/>
    </source>
</evidence>
<evidence type="ECO:0000313" key="13">
    <source>
        <dbReference type="Proteomes" id="UP000008827"/>
    </source>
</evidence>
<evidence type="ECO:0000256" key="3">
    <source>
        <dbReference type="ARBA" id="ARBA00022617"/>
    </source>
</evidence>
<dbReference type="PANTHER" id="PTHR47944:SF18">
    <property type="entry name" value="FLAVONOID 3'-MONOOXYGENASE"/>
    <property type="match status" value="1"/>
</dbReference>
<evidence type="ECO:0000256" key="4">
    <source>
        <dbReference type="ARBA" id="ARBA00022723"/>
    </source>
</evidence>
<keyword evidence="4 9" id="KW-0479">Metal-binding</keyword>
<protein>
    <submittedName>
        <fullName evidence="11 12">Uncharacterized protein</fullName>
    </submittedName>
</protein>
<dbReference type="GO" id="GO:0004497">
    <property type="term" value="F:monooxygenase activity"/>
    <property type="evidence" value="ECO:0007669"/>
    <property type="project" value="UniProtKB-KW"/>
</dbReference>
<keyword evidence="8 10" id="KW-0503">Monooxygenase</keyword>
<evidence type="ECO:0000313" key="12">
    <source>
        <dbReference type="EnsemblPlants" id="KRH56829"/>
    </source>
</evidence>
<dbReference type="SUPFAM" id="SSF48264">
    <property type="entry name" value="Cytochrome P450"/>
    <property type="match status" value="1"/>
</dbReference>
<feature type="binding site" description="axial binding residue" evidence="9">
    <location>
        <position position="154"/>
    </location>
    <ligand>
        <name>heme</name>
        <dbReference type="ChEBI" id="CHEBI:30413"/>
    </ligand>
    <ligandPart>
        <name>Fe</name>
        <dbReference type="ChEBI" id="CHEBI:18248"/>
    </ligandPart>
</feature>
<evidence type="ECO:0000256" key="2">
    <source>
        <dbReference type="ARBA" id="ARBA00010617"/>
    </source>
</evidence>
<dbReference type="EnsemblPlants" id="KRH56829">
    <property type="protein sequence ID" value="KRH56829"/>
    <property type="gene ID" value="GLYMA_05G022000"/>
</dbReference>
<keyword evidence="7 9" id="KW-0408">Iron</keyword>
<proteinExistence type="inferred from homology"/>
<reference evidence="11 12" key="1">
    <citation type="journal article" date="2010" name="Nature">
        <title>Genome sequence of the palaeopolyploid soybean.</title>
        <authorList>
            <person name="Schmutz J."/>
            <person name="Cannon S.B."/>
            <person name="Schlueter J."/>
            <person name="Ma J."/>
            <person name="Mitros T."/>
            <person name="Nelson W."/>
            <person name="Hyten D.L."/>
            <person name="Song Q."/>
            <person name="Thelen J.J."/>
            <person name="Cheng J."/>
            <person name="Xu D."/>
            <person name="Hellsten U."/>
            <person name="May G.D."/>
            <person name="Yu Y."/>
            <person name="Sakurai T."/>
            <person name="Umezawa T."/>
            <person name="Bhattacharyya M.K."/>
            <person name="Sandhu D."/>
            <person name="Valliyodan B."/>
            <person name="Lindquist E."/>
            <person name="Peto M."/>
            <person name="Grant D."/>
            <person name="Shu S."/>
            <person name="Goodstein D."/>
            <person name="Barry K."/>
            <person name="Futrell-Griggs M."/>
            <person name="Abernathy B."/>
            <person name="Du J."/>
            <person name="Tian Z."/>
            <person name="Zhu L."/>
            <person name="Gill N."/>
            <person name="Joshi T."/>
            <person name="Libault M."/>
            <person name="Sethuraman A."/>
            <person name="Zhang X.-C."/>
            <person name="Shinozaki K."/>
            <person name="Nguyen H.T."/>
            <person name="Wing R.A."/>
            <person name="Cregan P."/>
            <person name="Specht J."/>
            <person name="Grimwood J."/>
            <person name="Rokhsar D."/>
            <person name="Stacey G."/>
            <person name="Shoemaker R.C."/>
            <person name="Jackson S.A."/>
        </authorList>
    </citation>
    <scope>NUCLEOTIDE SEQUENCE</scope>
    <source>
        <strain evidence="12">cv. Williams 82</strain>
        <tissue evidence="11">Callus</tissue>
    </source>
</reference>
<dbReference type="PROSITE" id="PS00086">
    <property type="entry name" value="CYTOCHROME_P450"/>
    <property type="match status" value="1"/>
</dbReference>
<sequence>MIGRRLFNDNISSFDPMADEFKSMMLELMNPRIMVQVQQELNIVVGQDRLVTELDLPHLPYLQVVVKETLHLHPPTPLSLPRLAKNSCEIFNYHIPKSATLLINVWAIGRDLKEWLDLLEFKPERFFLDGEKVDVDVKGNNFELLPFGVGRKICVGMSLGLKAIPLSFHPHPRLSQHVYSSLTP</sequence>
<gene>
    <name evidence="11" type="ORF">GLYMA_05G022000</name>
</gene>
<evidence type="ECO:0000256" key="8">
    <source>
        <dbReference type="ARBA" id="ARBA00023033"/>
    </source>
</evidence>
<evidence type="ECO:0000256" key="1">
    <source>
        <dbReference type="ARBA" id="ARBA00001971"/>
    </source>
</evidence>
<keyword evidence="3 9" id="KW-0349">Heme</keyword>
<comment type="similarity">
    <text evidence="2 10">Belongs to the cytochrome P450 family.</text>
</comment>
<accession>A0A0R0JQ54</accession>
<dbReference type="AlphaFoldDB" id="A0A0R0JQ54"/>
<evidence type="ECO:0000256" key="7">
    <source>
        <dbReference type="ARBA" id="ARBA00023004"/>
    </source>
</evidence>
<reference evidence="11" key="3">
    <citation type="submission" date="2018-07" db="EMBL/GenBank/DDBJ databases">
        <title>WGS assembly of Glycine max.</title>
        <authorList>
            <person name="Schmutz J."/>
            <person name="Cannon S."/>
            <person name="Schlueter J."/>
            <person name="Ma J."/>
            <person name="Mitros T."/>
            <person name="Nelson W."/>
            <person name="Hyten D."/>
            <person name="Song Q."/>
            <person name="Thelen J."/>
            <person name="Cheng J."/>
            <person name="Xu D."/>
            <person name="Hellsten U."/>
            <person name="May G."/>
            <person name="Yu Y."/>
            <person name="Sakurai T."/>
            <person name="Umezawa T."/>
            <person name="Bhattacharyya M."/>
            <person name="Sandhu D."/>
            <person name="Valliyodan B."/>
            <person name="Lindquist E."/>
            <person name="Peto M."/>
            <person name="Grant D."/>
            <person name="Shu S."/>
            <person name="Goodstein D."/>
            <person name="Barry K."/>
            <person name="Futrell-Griggs M."/>
            <person name="Abernathy B."/>
            <person name="Du J."/>
            <person name="Tian Z."/>
            <person name="Zhu L."/>
            <person name="Gill N."/>
            <person name="Joshi T."/>
            <person name="Libault M."/>
            <person name="Sethuraman A."/>
            <person name="Zhang X."/>
            <person name="Shinozaki K."/>
            <person name="Nguyen H."/>
            <person name="Wing R."/>
            <person name="Cregan P."/>
            <person name="Specht J."/>
            <person name="Grimwood J."/>
            <person name="Rokhsar D."/>
            <person name="Stacey G."/>
            <person name="Shoemaker R."/>
            <person name="Jackson S."/>
        </authorList>
    </citation>
    <scope>NUCLEOTIDE SEQUENCE</scope>
    <source>
        <tissue evidence="11">Callus</tissue>
    </source>
</reference>
<dbReference type="InterPro" id="IPR036396">
    <property type="entry name" value="Cyt_P450_sf"/>
</dbReference>
<dbReference type="Proteomes" id="UP000008827">
    <property type="component" value="Chromosome 5"/>
</dbReference>
<dbReference type="Gene3D" id="1.10.630.10">
    <property type="entry name" value="Cytochrome P450"/>
    <property type="match status" value="1"/>
</dbReference>
<keyword evidence="5" id="KW-0521">NADP</keyword>
<name>A0A0R0JQ54_SOYBN</name>
<dbReference type="InterPro" id="IPR001128">
    <property type="entry name" value="Cyt_P450"/>
</dbReference>
<dbReference type="PANTHER" id="PTHR47944">
    <property type="entry name" value="CYTOCHROME P450 98A9"/>
    <property type="match status" value="1"/>
</dbReference>
<dbReference type="STRING" id="3847.A0A0R0JQ54"/>